<dbReference type="CDD" id="cd09272">
    <property type="entry name" value="RNase_HI_RT_Ty1"/>
    <property type="match status" value="1"/>
</dbReference>
<organism evidence="3 4">
    <name type="scientific">Tanacetum coccineum</name>
    <dbReference type="NCBI Taxonomy" id="301880"/>
    <lineage>
        <taxon>Eukaryota</taxon>
        <taxon>Viridiplantae</taxon>
        <taxon>Streptophyta</taxon>
        <taxon>Embryophyta</taxon>
        <taxon>Tracheophyta</taxon>
        <taxon>Spermatophyta</taxon>
        <taxon>Magnoliopsida</taxon>
        <taxon>eudicotyledons</taxon>
        <taxon>Gunneridae</taxon>
        <taxon>Pentapetalae</taxon>
        <taxon>asterids</taxon>
        <taxon>campanulids</taxon>
        <taxon>Asterales</taxon>
        <taxon>Asteraceae</taxon>
        <taxon>Asteroideae</taxon>
        <taxon>Anthemideae</taxon>
        <taxon>Anthemidinae</taxon>
        <taxon>Tanacetum</taxon>
    </lineage>
</organism>
<proteinExistence type="predicted"/>
<gene>
    <name evidence="3" type="ORF">Tco_0951153</name>
</gene>
<reference evidence="3" key="2">
    <citation type="submission" date="2022-01" db="EMBL/GenBank/DDBJ databases">
        <authorList>
            <person name="Yamashiro T."/>
            <person name="Shiraishi A."/>
            <person name="Satake H."/>
            <person name="Nakayama K."/>
        </authorList>
    </citation>
    <scope>NUCLEOTIDE SEQUENCE</scope>
</reference>
<name>A0ABQ5DV23_9ASTR</name>
<evidence type="ECO:0000313" key="4">
    <source>
        <dbReference type="Proteomes" id="UP001151760"/>
    </source>
</evidence>
<evidence type="ECO:0000313" key="3">
    <source>
        <dbReference type="EMBL" id="GJT42438.1"/>
    </source>
</evidence>
<accession>A0ABQ5DV23</accession>
<protein>
    <submittedName>
        <fullName evidence="3">Zinc finger, CCHC-type containing protein</fullName>
    </submittedName>
</protein>
<feature type="domain" description="GAG-pre-integrase" evidence="1">
    <location>
        <begin position="129"/>
        <end position="192"/>
    </location>
</feature>
<keyword evidence="4" id="KW-1185">Reference proteome</keyword>
<dbReference type="InterPro" id="IPR025724">
    <property type="entry name" value="GAG-pre-integrase_dom"/>
</dbReference>
<sequence length="469" mass="53338">MTLGLAYLAELLKKKKNAASRAGGSLGIFVIELNTFLNISWIYDTGCGTHICNTTQGLRASRKLKPGALSLYVGNGQREAVEAIGNFDLSLPSGLVIILTNCHYAPSITREYFSFPFVRKMVLLRFVKYNSSSIYTVSNKRAKLDLDSALLWHCRLRHISKKLIEKLQHDGLLNSPDLRAFEKCVPCMSGKMTRKPYTHQVKGPKTYLDLITPMGEYMSQEFLDHLKDHGIIAIIFLIHSTTQWCVREEKQNPVDMVRSYDEQTTLQSPLGLCLETAARIITYASESLEVLEIIQEEDTHPSIDTSLNHKEDDLEMDEPQSDIIPIRRSIRTRRPTDRMCLYIDAEEIMSDLSWTTVKNILKYLRKTKDMFLVYGDEICVRFEWSTYGLGNFISSLGVVPTIEKPINVYCDNTRAIAIANESRITKGARHFRAKVHYLRGVIEFGDIKLEKVHTDDNLADPFTKLLAVS</sequence>
<dbReference type="Pfam" id="PF22936">
    <property type="entry name" value="Pol_BBD"/>
    <property type="match status" value="1"/>
</dbReference>
<dbReference type="Proteomes" id="UP001151760">
    <property type="component" value="Unassembled WGS sequence"/>
</dbReference>
<comment type="caution">
    <text evidence="3">The sequence shown here is derived from an EMBL/GenBank/DDBJ whole genome shotgun (WGS) entry which is preliminary data.</text>
</comment>
<dbReference type="EMBL" id="BQNB010015644">
    <property type="protein sequence ID" value="GJT42438.1"/>
    <property type="molecule type" value="Genomic_DNA"/>
</dbReference>
<feature type="domain" description="Retrovirus-related Pol polyprotein from transposon TNT 1-94-like beta-barrel" evidence="2">
    <location>
        <begin position="41"/>
        <end position="115"/>
    </location>
</feature>
<reference evidence="3" key="1">
    <citation type="journal article" date="2022" name="Int. J. Mol. Sci.">
        <title>Draft Genome of Tanacetum Coccineum: Genomic Comparison of Closely Related Tanacetum-Family Plants.</title>
        <authorList>
            <person name="Yamashiro T."/>
            <person name="Shiraishi A."/>
            <person name="Nakayama K."/>
            <person name="Satake H."/>
        </authorList>
    </citation>
    <scope>NUCLEOTIDE SEQUENCE</scope>
</reference>
<dbReference type="InterPro" id="IPR054722">
    <property type="entry name" value="PolX-like_BBD"/>
</dbReference>
<dbReference type="Pfam" id="PF13976">
    <property type="entry name" value="gag_pre-integrs"/>
    <property type="match status" value="1"/>
</dbReference>
<evidence type="ECO:0000259" key="1">
    <source>
        <dbReference type="Pfam" id="PF13976"/>
    </source>
</evidence>
<evidence type="ECO:0000259" key="2">
    <source>
        <dbReference type="Pfam" id="PF22936"/>
    </source>
</evidence>